<name>A0A425Y224_9BACT</name>
<reference evidence="9 10" key="1">
    <citation type="submission" date="2018-07" db="EMBL/GenBank/DDBJ databases">
        <title>Draft genome sequence of Ancylomarina sp. M1P.</title>
        <authorList>
            <person name="Yadav S."/>
            <person name="Villanueva L."/>
            <person name="Damste J.S.S."/>
        </authorList>
    </citation>
    <scope>NUCLEOTIDE SEQUENCE [LARGE SCALE GENOMIC DNA]</scope>
    <source>
        <strain evidence="9 10">M1P</strain>
    </source>
</reference>
<dbReference type="GO" id="GO:0016679">
    <property type="term" value="F:oxidoreductase activity, acting on diphenols and related substances as donors"/>
    <property type="evidence" value="ECO:0007669"/>
    <property type="project" value="TreeGrafter"/>
</dbReference>
<evidence type="ECO:0000256" key="1">
    <source>
        <dbReference type="ARBA" id="ARBA00004141"/>
    </source>
</evidence>
<organism evidence="9 10">
    <name type="scientific">Ancylomarina euxinus</name>
    <dbReference type="NCBI Taxonomy" id="2283627"/>
    <lineage>
        <taxon>Bacteria</taxon>
        <taxon>Pseudomonadati</taxon>
        <taxon>Bacteroidota</taxon>
        <taxon>Bacteroidia</taxon>
        <taxon>Marinilabiliales</taxon>
        <taxon>Marinifilaceae</taxon>
        <taxon>Ancylomarina</taxon>
    </lineage>
</organism>
<comment type="subcellular location">
    <subcellularLocation>
        <location evidence="1">Membrane</location>
        <topology evidence="1">Multi-pass membrane protein</topology>
    </subcellularLocation>
</comment>
<feature type="transmembrane region" description="Helical" evidence="7">
    <location>
        <begin position="103"/>
        <end position="121"/>
    </location>
</feature>
<evidence type="ECO:0000313" key="10">
    <source>
        <dbReference type="Proteomes" id="UP000285794"/>
    </source>
</evidence>
<keyword evidence="3 7" id="KW-0812">Transmembrane</keyword>
<feature type="transmembrane region" description="Helical" evidence="7">
    <location>
        <begin position="73"/>
        <end position="91"/>
    </location>
</feature>
<dbReference type="GO" id="GO:0005886">
    <property type="term" value="C:plasma membrane"/>
    <property type="evidence" value="ECO:0007669"/>
    <property type="project" value="TreeGrafter"/>
</dbReference>
<feature type="domain" description="Ferric oxidoreductase" evidence="8">
    <location>
        <begin position="70"/>
        <end position="176"/>
    </location>
</feature>
<evidence type="ECO:0000256" key="2">
    <source>
        <dbReference type="ARBA" id="ARBA00022448"/>
    </source>
</evidence>
<feature type="transmembrane region" description="Helical" evidence="7">
    <location>
        <begin position="7"/>
        <end position="30"/>
    </location>
</feature>
<keyword evidence="2" id="KW-0813">Transport</keyword>
<proteinExistence type="predicted"/>
<dbReference type="PANTHER" id="PTHR36964:SF1">
    <property type="entry name" value="PROTEIN-METHIONINE-SULFOXIDE REDUCTASE HEME-BINDING SUBUNIT MSRQ"/>
    <property type="match status" value="1"/>
</dbReference>
<feature type="transmembrane region" description="Helical" evidence="7">
    <location>
        <begin position="165"/>
        <end position="182"/>
    </location>
</feature>
<dbReference type="InterPro" id="IPR022837">
    <property type="entry name" value="MsrQ-like"/>
</dbReference>
<protein>
    <recommendedName>
        <fullName evidence="8">Ferric oxidoreductase domain-containing protein</fullName>
    </recommendedName>
</protein>
<dbReference type="RefSeq" id="WP_125030563.1">
    <property type="nucleotide sequence ID" value="NZ_JAPXVP010000007.1"/>
</dbReference>
<gene>
    <name evidence="9" type="ORF">DWB61_08985</name>
</gene>
<dbReference type="InterPro" id="IPR013130">
    <property type="entry name" value="Fe3_Rdtase_TM_dom"/>
</dbReference>
<dbReference type="GO" id="GO:0010181">
    <property type="term" value="F:FMN binding"/>
    <property type="evidence" value="ECO:0007669"/>
    <property type="project" value="TreeGrafter"/>
</dbReference>
<evidence type="ECO:0000256" key="6">
    <source>
        <dbReference type="ARBA" id="ARBA00023136"/>
    </source>
</evidence>
<keyword evidence="5" id="KW-0408">Iron</keyword>
<comment type="caution">
    <text evidence="9">The sequence shown here is derived from an EMBL/GenBank/DDBJ whole genome shotgun (WGS) entry which is preliminary data.</text>
</comment>
<sequence length="213" mass="24723">MPSKKHYIGIFPTVLIALFVLWKLSQFIVIDFSEQADNMLNFIDVELSDEEAYRLDRDFIPGIEYVTSLTGLWAIRFFLAAFLMTPISLVIGRNFPLYFRQSIGIATGLFTTLHVLVFVFSEGILQVFTRAELIFGFVAFLIILSLTITSSKWAMKLLKRKWKSLHRWVYLATFFVMLHLIILDQSWIAYGVLFGLGFVFRIKAVKRFIKSRV</sequence>
<evidence type="ECO:0000256" key="7">
    <source>
        <dbReference type="SAM" id="Phobius"/>
    </source>
</evidence>
<dbReference type="AlphaFoldDB" id="A0A425Y224"/>
<feature type="transmembrane region" description="Helical" evidence="7">
    <location>
        <begin position="188"/>
        <end position="205"/>
    </location>
</feature>
<dbReference type="GO" id="GO:0020037">
    <property type="term" value="F:heme binding"/>
    <property type="evidence" value="ECO:0007669"/>
    <property type="project" value="TreeGrafter"/>
</dbReference>
<keyword evidence="10" id="KW-1185">Reference proteome</keyword>
<evidence type="ECO:0000313" key="9">
    <source>
        <dbReference type="EMBL" id="RRG21876.1"/>
    </source>
</evidence>
<evidence type="ECO:0000256" key="3">
    <source>
        <dbReference type="ARBA" id="ARBA00022692"/>
    </source>
</evidence>
<dbReference type="OrthoDB" id="1115964at2"/>
<dbReference type="Pfam" id="PF01794">
    <property type="entry name" value="Ferric_reduct"/>
    <property type="match status" value="1"/>
</dbReference>
<evidence type="ECO:0000256" key="4">
    <source>
        <dbReference type="ARBA" id="ARBA00022989"/>
    </source>
</evidence>
<dbReference type="Proteomes" id="UP000285794">
    <property type="component" value="Unassembled WGS sequence"/>
</dbReference>
<accession>A0A425Y224</accession>
<evidence type="ECO:0000259" key="8">
    <source>
        <dbReference type="Pfam" id="PF01794"/>
    </source>
</evidence>
<keyword evidence="4 7" id="KW-1133">Transmembrane helix</keyword>
<keyword evidence="6 7" id="KW-0472">Membrane</keyword>
<evidence type="ECO:0000256" key="5">
    <source>
        <dbReference type="ARBA" id="ARBA00023004"/>
    </source>
</evidence>
<feature type="transmembrane region" description="Helical" evidence="7">
    <location>
        <begin position="133"/>
        <end position="153"/>
    </location>
</feature>
<dbReference type="EMBL" id="QQWG01000007">
    <property type="protein sequence ID" value="RRG21876.1"/>
    <property type="molecule type" value="Genomic_DNA"/>
</dbReference>
<dbReference type="PANTHER" id="PTHR36964">
    <property type="entry name" value="PROTEIN-METHIONINE-SULFOXIDE REDUCTASE HEME-BINDING SUBUNIT MSRQ"/>
    <property type="match status" value="1"/>
</dbReference>